<feature type="domain" description="Methyltransferase" evidence="1">
    <location>
        <begin position="43"/>
        <end position="163"/>
    </location>
</feature>
<protein>
    <recommendedName>
        <fullName evidence="1">Methyltransferase domain-containing protein</fullName>
    </recommendedName>
</protein>
<proteinExistence type="predicted"/>
<dbReference type="SUPFAM" id="SSF53335">
    <property type="entry name" value="S-adenosyl-L-methionine-dependent methyltransferases"/>
    <property type="match status" value="1"/>
</dbReference>
<dbReference type="AlphaFoldDB" id="A0A1F6DIL8"/>
<evidence type="ECO:0000313" key="2">
    <source>
        <dbReference type="EMBL" id="OGG61299.1"/>
    </source>
</evidence>
<reference evidence="2 3" key="1">
    <citation type="journal article" date="2016" name="Nat. Commun.">
        <title>Thousands of microbial genomes shed light on interconnected biogeochemical processes in an aquifer system.</title>
        <authorList>
            <person name="Anantharaman K."/>
            <person name="Brown C.T."/>
            <person name="Hug L.A."/>
            <person name="Sharon I."/>
            <person name="Castelle C.J."/>
            <person name="Probst A.J."/>
            <person name="Thomas B.C."/>
            <person name="Singh A."/>
            <person name="Wilkins M.J."/>
            <person name="Karaoz U."/>
            <person name="Brodie E.L."/>
            <person name="Williams K.H."/>
            <person name="Hubbard S.S."/>
            <person name="Banfield J.F."/>
        </authorList>
    </citation>
    <scope>NUCLEOTIDE SEQUENCE [LARGE SCALE GENOMIC DNA]</scope>
</reference>
<accession>A0A1F6DIL8</accession>
<dbReference type="GO" id="GO:0008757">
    <property type="term" value="F:S-adenosylmethionine-dependent methyltransferase activity"/>
    <property type="evidence" value="ECO:0007669"/>
    <property type="project" value="InterPro"/>
</dbReference>
<sequence>MNTIDWNTYARAYDLLRSIAPYRTMHDQVADAVLHHYRNVPGRILDAGCGTGNLLTALVARNIPSAYMVGIDASRDMRVIAEQKHGALGADIRTADLNAPLPFASGTFSVITCINALYAVANPAATIREFARVLHPEGILIVVTPHHDANLGLILKAHCKSSKPDRYWMQFTQGDSFARALIQEAFEHNNFDPALLDILFTANTTIHASDEKHFLRLQELCDICKSAGLTPRLVKTTYAGQALLVHASPT</sequence>
<dbReference type="Proteomes" id="UP000176511">
    <property type="component" value="Unassembled WGS sequence"/>
</dbReference>
<evidence type="ECO:0000259" key="1">
    <source>
        <dbReference type="Pfam" id="PF13847"/>
    </source>
</evidence>
<gene>
    <name evidence="2" type="ORF">A3C87_03790</name>
</gene>
<dbReference type="InterPro" id="IPR025714">
    <property type="entry name" value="Methyltranfer_dom"/>
</dbReference>
<dbReference type="Gene3D" id="3.40.50.150">
    <property type="entry name" value="Vaccinia Virus protein VP39"/>
    <property type="match status" value="1"/>
</dbReference>
<dbReference type="EMBL" id="MFLE01000021">
    <property type="protein sequence ID" value="OGG61299.1"/>
    <property type="molecule type" value="Genomic_DNA"/>
</dbReference>
<dbReference type="InterPro" id="IPR050508">
    <property type="entry name" value="Methyltransf_Superfamily"/>
</dbReference>
<name>A0A1F6DIL8_9BACT</name>
<dbReference type="STRING" id="1798491.A3C87_03790"/>
<comment type="caution">
    <text evidence="2">The sequence shown here is derived from an EMBL/GenBank/DDBJ whole genome shotgun (WGS) entry which is preliminary data.</text>
</comment>
<dbReference type="Pfam" id="PF13847">
    <property type="entry name" value="Methyltransf_31"/>
    <property type="match status" value="1"/>
</dbReference>
<dbReference type="CDD" id="cd02440">
    <property type="entry name" value="AdoMet_MTases"/>
    <property type="match status" value="1"/>
</dbReference>
<dbReference type="InterPro" id="IPR029063">
    <property type="entry name" value="SAM-dependent_MTases_sf"/>
</dbReference>
<organism evidence="2 3">
    <name type="scientific">Candidatus Kaiserbacteria bacterium RIFCSPHIGHO2_02_FULL_49_34</name>
    <dbReference type="NCBI Taxonomy" id="1798491"/>
    <lineage>
        <taxon>Bacteria</taxon>
        <taxon>Candidatus Kaiseribacteriota</taxon>
    </lineage>
</organism>
<dbReference type="PANTHER" id="PTHR42912">
    <property type="entry name" value="METHYLTRANSFERASE"/>
    <property type="match status" value="1"/>
</dbReference>
<evidence type="ECO:0000313" key="3">
    <source>
        <dbReference type="Proteomes" id="UP000176511"/>
    </source>
</evidence>